<reference evidence="1" key="1">
    <citation type="journal article" date="2022" name="bioRxiv">
        <title>Sequencing and chromosome-scale assembly of the giantPleurodeles waltlgenome.</title>
        <authorList>
            <person name="Brown T."/>
            <person name="Elewa A."/>
            <person name="Iarovenko S."/>
            <person name="Subramanian E."/>
            <person name="Araus A.J."/>
            <person name="Petzold A."/>
            <person name="Susuki M."/>
            <person name="Suzuki K.-i.T."/>
            <person name="Hayashi T."/>
            <person name="Toyoda A."/>
            <person name="Oliveira C."/>
            <person name="Osipova E."/>
            <person name="Leigh N.D."/>
            <person name="Simon A."/>
            <person name="Yun M.H."/>
        </authorList>
    </citation>
    <scope>NUCLEOTIDE SEQUENCE</scope>
    <source>
        <strain evidence="1">20211129_DDA</strain>
        <tissue evidence="1">Liver</tissue>
    </source>
</reference>
<protein>
    <submittedName>
        <fullName evidence="1">Uncharacterized protein</fullName>
    </submittedName>
</protein>
<proteinExistence type="predicted"/>
<accession>A0AAV7QNH9</accession>
<evidence type="ECO:0000313" key="1">
    <source>
        <dbReference type="EMBL" id="KAJ1142107.1"/>
    </source>
</evidence>
<comment type="caution">
    <text evidence="1">The sequence shown here is derived from an EMBL/GenBank/DDBJ whole genome shotgun (WGS) entry which is preliminary data.</text>
</comment>
<evidence type="ECO:0000313" key="2">
    <source>
        <dbReference type="Proteomes" id="UP001066276"/>
    </source>
</evidence>
<dbReference type="EMBL" id="JANPWB010000010">
    <property type="protein sequence ID" value="KAJ1142107.1"/>
    <property type="molecule type" value="Genomic_DNA"/>
</dbReference>
<name>A0AAV7QNH9_PLEWA</name>
<dbReference type="AlphaFoldDB" id="A0AAV7QNH9"/>
<dbReference type="Proteomes" id="UP001066276">
    <property type="component" value="Chromosome 6"/>
</dbReference>
<organism evidence="1 2">
    <name type="scientific">Pleurodeles waltl</name>
    <name type="common">Iberian ribbed newt</name>
    <dbReference type="NCBI Taxonomy" id="8319"/>
    <lineage>
        <taxon>Eukaryota</taxon>
        <taxon>Metazoa</taxon>
        <taxon>Chordata</taxon>
        <taxon>Craniata</taxon>
        <taxon>Vertebrata</taxon>
        <taxon>Euteleostomi</taxon>
        <taxon>Amphibia</taxon>
        <taxon>Batrachia</taxon>
        <taxon>Caudata</taxon>
        <taxon>Salamandroidea</taxon>
        <taxon>Salamandridae</taxon>
        <taxon>Pleurodelinae</taxon>
        <taxon>Pleurodeles</taxon>
    </lineage>
</organism>
<keyword evidence="2" id="KW-1185">Reference proteome</keyword>
<sequence length="165" mass="17970">MPCLGALSRPYVGFNTLLNRASRDLTCLRALRPLPPSPSGSEGLLSPHTGVRGYPGRTDPGLRLTIGSRGPMEHIPLIGGEISFGYDISDMSYFYHPPDGSRATFIGTLIGHDLSATSLRIEAREWDVVDCAVFGDPRSVYAAADWKDSTGNWAHEERRPARSAE</sequence>
<gene>
    <name evidence="1" type="ORF">NDU88_008434</name>
</gene>